<sequence>MNTSTASEPVKLKVYYPYYDYVRFIAASVVMFGHANFITWRPAGAIAVDVFFALSGWLIGNILLNTKKEQLPQFYFNRVIRIWIPYFISFSILLLVALLKDNITLKWLEIVMYKATFVYNIFGPDQLAEYKNLMPLDGTGNHFWSVNAEEQFYLFAPILLVLIPLLGRRILVWFLLATAALIYDIYAPIFIGVLLALILKKHDGVEKNIFFKITCGLLFIAGVSLFILNMYMDTASALFSASIVMLLKIPGNPHQIGLFLGGISYSLYLNHWLGEFIANFVVKHTFITNISIRNLISFSSAYIIASIIYIIIEKYCIKMRPLWYTPIYGKYSIIAAYGTVTLGLFIGIYLTKTIG</sequence>
<keyword evidence="1" id="KW-1133">Transmembrane helix</keyword>
<dbReference type="Proteomes" id="UP000325606">
    <property type="component" value="Chromosome"/>
</dbReference>
<feature type="transmembrane region" description="Helical" evidence="1">
    <location>
        <begin position="46"/>
        <end position="66"/>
    </location>
</feature>
<keyword evidence="3" id="KW-0012">Acyltransferase</keyword>
<dbReference type="RefSeq" id="WP_151054427.1">
    <property type="nucleotide sequence ID" value="NZ_CP044222.1"/>
</dbReference>
<feature type="transmembrane region" description="Helical" evidence="1">
    <location>
        <begin position="174"/>
        <end position="197"/>
    </location>
</feature>
<name>A0A5J6LCN3_9GAMM</name>
<dbReference type="GO" id="GO:0016020">
    <property type="term" value="C:membrane"/>
    <property type="evidence" value="ECO:0007669"/>
    <property type="project" value="TreeGrafter"/>
</dbReference>
<feature type="transmembrane region" description="Helical" evidence="1">
    <location>
        <begin position="332"/>
        <end position="351"/>
    </location>
</feature>
<feature type="transmembrane region" description="Helical" evidence="1">
    <location>
        <begin position="209"/>
        <end position="228"/>
    </location>
</feature>
<feature type="domain" description="Acyltransferase 3" evidence="2">
    <location>
        <begin position="17"/>
        <end position="308"/>
    </location>
</feature>
<keyword evidence="4" id="KW-1185">Reference proteome</keyword>
<protein>
    <submittedName>
        <fullName evidence="3">Acyltransferase</fullName>
    </submittedName>
</protein>
<organism evidence="3 4">
    <name type="scientific">Nitrincola iocasae</name>
    <dbReference type="NCBI Taxonomy" id="2614693"/>
    <lineage>
        <taxon>Bacteria</taxon>
        <taxon>Pseudomonadati</taxon>
        <taxon>Pseudomonadota</taxon>
        <taxon>Gammaproteobacteria</taxon>
        <taxon>Oceanospirillales</taxon>
        <taxon>Oceanospirillaceae</taxon>
        <taxon>Nitrincola</taxon>
    </lineage>
</organism>
<evidence type="ECO:0000259" key="2">
    <source>
        <dbReference type="Pfam" id="PF01757"/>
    </source>
</evidence>
<dbReference type="GO" id="GO:0016747">
    <property type="term" value="F:acyltransferase activity, transferring groups other than amino-acyl groups"/>
    <property type="evidence" value="ECO:0007669"/>
    <property type="project" value="InterPro"/>
</dbReference>
<reference evidence="3 4" key="1">
    <citation type="submission" date="2019-09" db="EMBL/GenBank/DDBJ databases">
        <title>Nitrincola iocasae sp. nov., a bacterium isolated from the sediment collected at a cold seep field in South China Sea.</title>
        <authorList>
            <person name="Zhang H."/>
            <person name="Wang H."/>
            <person name="Li C."/>
        </authorList>
    </citation>
    <scope>NUCLEOTIDE SEQUENCE [LARGE SCALE GENOMIC DNA]</scope>
    <source>
        <strain evidence="3 4">KXZD1103</strain>
    </source>
</reference>
<evidence type="ECO:0000313" key="4">
    <source>
        <dbReference type="Proteomes" id="UP000325606"/>
    </source>
</evidence>
<evidence type="ECO:0000256" key="1">
    <source>
        <dbReference type="SAM" id="Phobius"/>
    </source>
</evidence>
<dbReference type="GO" id="GO:0000271">
    <property type="term" value="P:polysaccharide biosynthetic process"/>
    <property type="evidence" value="ECO:0007669"/>
    <property type="project" value="TreeGrafter"/>
</dbReference>
<dbReference type="InterPro" id="IPR050879">
    <property type="entry name" value="Acyltransferase_3"/>
</dbReference>
<keyword evidence="1" id="KW-0812">Transmembrane</keyword>
<accession>A0A5J6LCN3</accession>
<dbReference type="PANTHER" id="PTHR23028">
    <property type="entry name" value="ACETYLTRANSFERASE"/>
    <property type="match status" value="1"/>
</dbReference>
<proteinExistence type="predicted"/>
<feature type="transmembrane region" description="Helical" evidence="1">
    <location>
        <begin position="21"/>
        <end position="40"/>
    </location>
</feature>
<feature type="transmembrane region" description="Helical" evidence="1">
    <location>
        <begin position="294"/>
        <end position="312"/>
    </location>
</feature>
<feature type="transmembrane region" description="Helical" evidence="1">
    <location>
        <begin position="263"/>
        <end position="282"/>
    </location>
</feature>
<dbReference type="PANTHER" id="PTHR23028:SF53">
    <property type="entry name" value="ACYL_TRANSF_3 DOMAIN-CONTAINING PROTEIN"/>
    <property type="match status" value="1"/>
</dbReference>
<keyword evidence="1" id="KW-0472">Membrane</keyword>
<dbReference type="InterPro" id="IPR002656">
    <property type="entry name" value="Acyl_transf_3_dom"/>
</dbReference>
<dbReference type="EMBL" id="CP044222">
    <property type="protein sequence ID" value="QEW06260.1"/>
    <property type="molecule type" value="Genomic_DNA"/>
</dbReference>
<gene>
    <name evidence="3" type="ORF">F5I99_06975</name>
</gene>
<dbReference type="Pfam" id="PF01757">
    <property type="entry name" value="Acyl_transf_3"/>
    <property type="match status" value="1"/>
</dbReference>
<feature type="transmembrane region" description="Helical" evidence="1">
    <location>
        <begin position="78"/>
        <end position="99"/>
    </location>
</feature>
<keyword evidence="3" id="KW-0808">Transferase</keyword>
<dbReference type="AlphaFoldDB" id="A0A5J6LCN3"/>
<evidence type="ECO:0000313" key="3">
    <source>
        <dbReference type="EMBL" id="QEW06260.1"/>
    </source>
</evidence>
<dbReference type="KEGG" id="nik:F5I99_06975"/>